<dbReference type="NCBIfam" id="NF041244">
    <property type="entry name" value="IglI_fam"/>
    <property type="match status" value="1"/>
</dbReference>
<dbReference type="KEGG" id="fper:ACH24_01315"/>
<evidence type="ECO:0000313" key="2">
    <source>
        <dbReference type="Proteomes" id="UP000242800"/>
    </source>
</evidence>
<name>A0AAC8VCV5_9GAMM</name>
<keyword evidence="2" id="KW-1185">Reference proteome</keyword>
<gene>
    <name evidence="1" type="ORF">ACH24_01315</name>
</gene>
<sequence length="394" mass="46118">MSELMYILQNIELVTLNKINLISNMQIQAKYENAEYKSFIKKIQYIINDTKNIDIYNLFLALNSEICLSLAELEKIPEIISSYYSFLSTKFTEISPADPKQKSELSEKGMNKFLFMLQTNFAEIKNYNNLSSKDIQSIIDLVQNIIFFFDENHLNYDADTNLRLNKTLKKIKDSLLLEEKKYQEIDVSSDKEATNKSSSSQNIQKTLSENINNTTKGSLKWITLIEKIEVLKSLIDSERIFETSIVYNDIQNLLANFDPKEYFPEVFFPLYQKIAPFISNIHKTIDYYSSSIEWSIAEKMYNIDYNKFLHTLEKMPENNFLNSFSEVNKNYFYETSSEVKKTPTENHKIMADTDAIKEEIGIKQHTNTKKNQNSTTEGISDQIDENYFEDFFNM</sequence>
<dbReference type="RefSeq" id="WP_064460847.1">
    <property type="nucleotide sequence ID" value="NZ_CP012505.1"/>
</dbReference>
<evidence type="ECO:0000313" key="1">
    <source>
        <dbReference type="EMBL" id="ALB01433.1"/>
    </source>
</evidence>
<protein>
    <submittedName>
        <fullName evidence="1">Phage tail protein</fullName>
    </submittedName>
</protein>
<organism evidence="1 2">
    <name type="scientific">Francisella persica ATCC VR-331</name>
    <dbReference type="NCBI Taxonomy" id="1086726"/>
    <lineage>
        <taxon>Bacteria</taxon>
        <taxon>Pseudomonadati</taxon>
        <taxon>Pseudomonadota</taxon>
        <taxon>Gammaproteobacteria</taxon>
        <taxon>Thiotrichales</taxon>
        <taxon>Francisellaceae</taxon>
        <taxon>Francisella</taxon>
    </lineage>
</organism>
<dbReference type="Proteomes" id="UP000242800">
    <property type="component" value="Chromosome"/>
</dbReference>
<dbReference type="EMBL" id="CP012505">
    <property type="protein sequence ID" value="ALB01433.1"/>
    <property type="molecule type" value="Genomic_DNA"/>
</dbReference>
<proteinExistence type="predicted"/>
<accession>A0AAC8VCV5</accession>
<dbReference type="AlphaFoldDB" id="A0AAC8VCV5"/>
<reference evidence="1 2" key="1">
    <citation type="journal article" date="2016" name="Int. J. Syst. Evol. Microbiol.">
        <title>Reclassification of Wolbachia persica as Francisella persica comb. nov. and emended description of the family Francisellaceae.</title>
        <authorList>
            <person name="Larson M.A."/>
            <person name="Nalbantoglu U."/>
            <person name="Sayood K."/>
            <person name="Zentz E.B."/>
            <person name="Cer R.Z."/>
            <person name="Iwen P.C."/>
            <person name="Francesconi S.C."/>
            <person name="Bishop-Lilly K.A."/>
            <person name="Mokashi V.P."/>
            <person name="Sjostedt A."/>
            <person name="Hinrichs S.H."/>
        </authorList>
    </citation>
    <scope>NUCLEOTIDE SEQUENCE [LARGE SCALE GENOMIC DNA]</scope>
    <source>
        <strain evidence="1 2">FSC845</strain>
    </source>
</reference>